<protein>
    <submittedName>
        <fullName evidence="1">Uncharacterized protein</fullName>
    </submittedName>
</protein>
<evidence type="ECO:0000313" key="2">
    <source>
        <dbReference type="Proteomes" id="UP001066276"/>
    </source>
</evidence>
<name>A0AAV7V4H5_PLEWA</name>
<reference evidence="1" key="1">
    <citation type="journal article" date="2022" name="bioRxiv">
        <title>Sequencing and chromosome-scale assembly of the giantPleurodeles waltlgenome.</title>
        <authorList>
            <person name="Brown T."/>
            <person name="Elewa A."/>
            <person name="Iarovenko S."/>
            <person name="Subramanian E."/>
            <person name="Araus A.J."/>
            <person name="Petzold A."/>
            <person name="Susuki M."/>
            <person name="Suzuki K.-i.T."/>
            <person name="Hayashi T."/>
            <person name="Toyoda A."/>
            <person name="Oliveira C."/>
            <person name="Osipova E."/>
            <person name="Leigh N.D."/>
            <person name="Simon A."/>
            <person name="Yun M.H."/>
        </authorList>
    </citation>
    <scope>NUCLEOTIDE SEQUENCE</scope>
    <source>
        <strain evidence="1">20211129_DDA</strain>
        <tissue evidence="1">Liver</tissue>
    </source>
</reference>
<organism evidence="1 2">
    <name type="scientific">Pleurodeles waltl</name>
    <name type="common">Iberian ribbed newt</name>
    <dbReference type="NCBI Taxonomy" id="8319"/>
    <lineage>
        <taxon>Eukaryota</taxon>
        <taxon>Metazoa</taxon>
        <taxon>Chordata</taxon>
        <taxon>Craniata</taxon>
        <taxon>Vertebrata</taxon>
        <taxon>Euteleostomi</taxon>
        <taxon>Amphibia</taxon>
        <taxon>Batrachia</taxon>
        <taxon>Caudata</taxon>
        <taxon>Salamandroidea</taxon>
        <taxon>Salamandridae</taxon>
        <taxon>Pleurodelinae</taxon>
        <taxon>Pleurodeles</taxon>
    </lineage>
</organism>
<comment type="caution">
    <text evidence="1">The sequence shown here is derived from an EMBL/GenBank/DDBJ whole genome shotgun (WGS) entry which is preliminary data.</text>
</comment>
<sequence length="126" mass="14412">MRPELLGNQEHKQDIQVALNGYFSGNSTTAQTRGIEWEALKVVIRGESITKSYGIRRKLELAQQEDVLAVLQRQIDNGDASEAECRMVHGRIRALWSRLDNYVHGDFRQRLYQGGARSGRMLAWLL</sequence>
<evidence type="ECO:0000313" key="1">
    <source>
        <dbReference type="EMBL" id="KAJ1195084.1"/>
    </source>
</evidence>
<dbReference type="EMBL" id="JANPWB010000004">
    <property type="protein sequence ID" value="KAJ1195084.1"/>
    <property type="molecule type" value="Genomic_DNA"/>
</dbReference>
<proteinExistence type="predicted"/>
<keyword evidence="2" id="KW-1185">Reference proteome</keyword>
<dbReference type="AlphaFoldDB" id="A0AAV7V4H5"/>
<accession>A0AAV7V4H5</accession>
<dbReference type="Proteomes" id="UP001066276">
    <property type="component" value="Chromosome 2_2"/>
</dbReference>
<gene>
    <name evidence="1" type="ORF">NDU88_004366</name>
</gene>